<feature type="transmembrane region" description="Helical" evidence="6">
    <location>
        <begin position="428"/>
        <end position="447"/>
    </location>
</feature>
<keyword evidence="10" id="KW-1185">Reference proteome</keyword>
<evidence type="ECO:0000313" key="9">
    <source>
        <dbReference type="EMBL" id="WAC09892.1"/>
    </source>
</evidence>
<dbReference type="Proteomes" id="UP001164653">
    <property type="component" value="Chromosome"/>
</dbReference>
<dbReference type="EMBL" id="CP112998">
    <property type="protein sequence ID" value="WAC09892.1"/>
    <property type="molecule type" value="Genomic_DNA"/>
</dbReference>
<evidence type="ECO:0000256" key="6">
    <source>
        <dbReference type="SAM" id="Phobius"/>
    </source>
</evidence>
<comment type="subcellular location">
    <subcellularLocation>
        <location evidence="1">Cell membrane</location>
        <topology evidence="1">Multi-pass membrane protein</topology>
    </subcellularLocation>
</comment>
<sequence>MLRNSLKLSFRNLLKNKVYSGINISGLAIGMAGAIIIFQLVSYHLGVDRYHRNAARTYRVVVDLHLEDGSVEKEKGSAYLLHETLKKEYGDVESASYLAQKELTIAIGNTNPKKFLEKENAAFTNPDFFKIFDYQWLSGNAAVLNAPNTAVLTERYARKYFGKSNPVGQYIRVNNQENVVVAGIVKDYPELTDFKKDIFVSLPTLKKLVPEYGYQDWGWIDSGRETYITLRSAEDRAAFEKQMPAFSKRYYGADSKVFHYHLQGLADVHFNVDYGGKIKYSTIIMLGSVGLLLVLIACFNFINLSTAQAFKRGKEVGVRKVLGVSQAQVFWLFIQETALFTIIAFVLAIALAGMMAMLLTDWLGIHIQSSDLTDIGFVIFILILLVFVVAMAGFYPAVMISNFNPLLAIKGLAGQHVNGHFPIRKGLVVVQFAISFVMIAVSMVIILQSRYLKNKDLGVDKDLVVHINLPDAESGKIATFTNEVMRLKDVASVSFFRTPPSAQLGSGGSIKFENRDWEKFVARSRVADNNYVKTYGLKLVAGRNLAASDTLRELLINQKLVKALGLKSPDEALNRRLLVGDADKTGVIVGVLSDFNNSDLYTEIEPTVIFSMLKRYRQAGVKLAHLGPGTIQDIERVWSKQFPDQVFQHSFYDDEIARFYQREELTSRLTSLFALLSVFLSCLGLFGLAVFSIEQRTKEIGVRKVLGASVMSITGLLSKDFLRLVLIAIVIASPAAYYFMDKWLQDFAFRIDIEWWIFAISALVAAGIALLTVSFHSVKAALMNPVESLKSD</sequence>
<protein>
    <submittedName>
        <fullName evidence="9">ABC transporter permease</fullName>
    </submittedName>
</protein>
<feature type="transmembrane region" description="Helical" evidence="6">
    <location>
        <begin position="721"/>
        <end position="740"/>
    </location>
</feature>
<feature type="transmembrane region" description="Helical" evidence="6">
    <location>
        <begin position="283"/>
        <end position="304"/>
    </location>
</feature>
<dbReference type="PANTHER" id="PTHR30572">
    <property type="entry name" value="MEMBRANE COMPONENT OF TRANSPORTER-RELATED"/>
    <property type="match status" value="1"/>
</dbReference>
<feature type="transmembrane region" description="Helical" evidence="6">
    <location>
        <begin position="21"/>
        <end position="41"/>
    </location>
</feature>
<evidence type="ECO:0000256" key="4">
    <source>
        <dbReference type="ARBA" id="ARBA00022989"/>
    </source>
</evidence>
<dbReference type="Pfam" id="PF02687">
    <property type="entry name" value="FtsX"/>
    <property type="match status" value="2"/>
</dbReference>
<feature type="domain" description="MacB-like periplasmic core" evidence="8">
    <location>
        <begin position="20"/>
        <end position="244"/>
    </location>
</feature>
<feature type="domain" description="ABC3 transporter permease C-terminal" evidence="7">
    <location>
        <begin position="288"/>
        <end position="405"/>
    </location>
</feature>
<evidence type="ECO:0000313" key="10">
    <source>
        <dbReference type="Proteomes" id="UP001164653"/>
    </source>
</evidence>
<proteinExistence type="predicted"/>
<dbReference type="InterPro" id="IPR025857">
    <property type="entry name" value="MacB_PCD"/>
</dbReference>
<name>A0A9E8N7D3_9BACT</name>
<dbReference type="KEGG" id="dpf:ON006_19285"/>
<dbReference type="GO" id="GO:0005886">
    <property type="term" value="C:plasma membrane"/>
    <property type="evidence" value="ECO:0007669"/>
    <property type="project" value="UniProtKB-SubCell"/>
</dbReference>
<gene>
    <name evidence="9" type="ORF">ON006_19285</name>
</gene>
<evidence type="ECO:0000256" key="1">
    <source>
        <dbReference type="ARBA" id="ARBA00004651"/>
    </source>
</evidence>
<evidence type="ECO:0000259" key="8">
    <source>
        <dbReference type="Pfam" id="PF12704"/>
    </source>
</evidence>
<feature type="transmembrane region" description="Helical" evidence="6">
    <location>
        <begin position="340"/>
        <end position="363"/>
    </location>
</feature>
<dbReference type="AlphaFoldDB" id="A0A9E8N7D3"/>
<feature type="transmembrane region" description="Helical" evidence="6">
    <location>
        <begin position="752"/>
        <end position="775"/>
    </location>
</feature>
<feature type="domain" description="ABC3 transporter permease C-terminal" evidence="7">
    <location>
        <begin position="672"/>
        <end position="781"/>
    </location>
</feature>
<dbReference type="InterPro" id="IPR050250">
    <property type="entry name" value="Macrolide_Exporter_MacB"/>
</dbReference>
<evidence type="ECO:0000256" key="2">
    <source>
        <dbReference type="ARBA" id="ARBA00022475"/>
    </source>
</evidence>
<dbReference type="RefSeq" id="WP_244821006.1">
    <property type="nucleotide sequence ID" value="NZ_CP112998.1"/>
</dbReference>
<feature type="transmembrane region" description="Helical" evidence="6">
    <location>
        <begin position="375"/>
        <end position="398"/>
    </location>
</feature>
<organism evidence="9 10">
    <name type="scientific">Dyadobacter pollutisoli</name>
    <dbReference type="NCBI Taxonomy" id="2910158"/>
    <lineage>
        <taxon>Bacteria</taxon>
        <taxon>Pseudomonadati</taxon>
        <taxon>Bacteroidota</taxon>
        <taxon>Cytophagia</taxon>
        <taxon>Cytophagales</taxon>
        <taxon>Spirosomataceae</taxon>
        <taxon>Dyadobacter</taxon>
    </lineage>
</organism>
<dbReference type="PANTHER" id="PTHR30572:SF18">
    <property type="entry name" value="ABC-TYPE MACROLIDE FAMILY EXPORT SYSTEM PERMEASE COMPONENT 2"/>
    <property type="match status" value="1"/>
</dbReference>
<keyword evidence="4 6" id="KW-1133">Transmembrane helix</keyword>
<evidence type="ECO:0000256" key="3">
    <source>
        <dbReference type="ARBA" id="ARBA00022692"/>
    </source>
</evidence>
<dbReference type="Pfam" id="PF12704">
    <property type="entry name" value="MacB_PCD"/>
    <property type="match status" value="1"/>
</dbReference>
<feature type="transmembrane region" description="Helical" evidence="6">
    <location>
        <begin position="672"/>
        <end position="693"/>
    </location>
</feature>
<reference evidence="9" key="1">
    <citation type="submission" date="2022-11" db="EMBL/GenBank/DDBJ databases">
        <title>Dyadobacter pollutisoli sp. nov., isolated from plastic dumped soil.</title>
        <authorList>
            <person name="Kim J.M."/>
            <person name="Kim K.R."/>
            <person name="Lee J.K."/>
            <person name="Hao L."/>
            <person name="Jeon C.O."/>
        </authorList>
    </citation>
    <scope>NUCLEOTIDE SEQUENCE</scope>
    <source>
        <strain evidence="9">U1</strain>
    </source>
</reference>
<keyword evidence="2" id="KW-1003">Cell membrane</keyword>
<keyword evidence="5 6" id="KW-0472">Membrane</keyword>
<dbReference type="GO" id="GO:0022857">
    <property type="term" value="F:transmembrane transporter activity"/>
    <property type="evidence" value="ECO:0007669"/>
    <property type="project" value="TreeGrafter"/>
</dbReference>
<keyword evidence="3 6" id="KW-0812">Transmembrane</keyword>
<accession>A0A9E8N7D3</accession>
<evidence type="ECO:0000259" key="7">
    <source>
        <dbReference type="Pfam" id="PF02687"/>
    </source>
</evidence>
<evidence type="ECO:0000256" key="5">
    <source>
        <dbReference type="ARBA" id="ARBA00023136"/>
    </source>
</evidence>
<dbReference type="InterPro" id="IPR003838">
    <property type="entry name" value="ABC3_permease_C"/>
</dbReference>